<sequence length="128" mass="13756">MACEFLSEGSFKNIVGLWGKFVHIDAATDKPVSFEHSRVLVETGNSGRNDEEVEVEVMGKVFPIRVQEVELVRVPMVEGGNTRDECEHESEGSKGAGSVEWRAGGSVPVVTVDSGSDEEKLSASCSSP</sequence>
<dbReference type="Proteomes" id="UP001396334">
    <property type="component" value="Unassembled WGS sequence"/>
</dbReference>
<name>A0ABR2T6X0_9ROSI</name>
<feature type="compositionally biased region" description="Basic and acidic residues" evidence="1">
    <location>
        <begin position="81"/>
        <end position="92"/>
    </location>
</feature>
<organism evidence="2 3">
    <name type="scientific">Hibiscus sabdariffa</name>
    <name type="common">roselle</name>
    <dbReference type="NCBI Taxonomy" id="183260"/>
    <lineage>
        <taxon>Eukaryota</taxon>
        <taxon>Viridiplantae</taxon>
        <taxon>Streptophyta</taxon>
        <taxon>Embryophyta</taxon>
        <taxon>Tracheophyta</taxon>
        <taxon>Spermatophyta</taxon>
        <taxon>Magnoliopsida</taxon>
        <taxon>eudicotyledons</taxon>
        <taxon>Gunneridae</taxon>
        <taxon>Pentapetalae</taxon>
        <taxon>rosids</taxon>
        <taxon>malvids</taxon>
        <taxon>Malvales</taxon>
        <taxon>Malvaceae</taxon>
        <taxon>Malvoideae</taxon>
        <taxon>Hibiscus</taxon>
    </lineage>
</organism>
<proteinExistence type="predicted"/>
<evidence type="ECO:0000313" key="2">
    <source>
        <dbReference type="EMBL" id="KAK9033164.1"/>
    </source>
</evidence>
<protein>
    <submittedName>
        <fullName evidence="2">Uncharacterized protein</fullName>
    </submittedName>
</protein>
<reference evidence="2 3" key="1">
    <citation type="journal article" date="2024" name="G3 (Bethesda)">
        <title>Genome assembly of Hibiscus sabdariffa L. provides insights into metabolisms of medicinal natural products.</title>
        <authorList>
            <person name="Kim T."/>
        </authorList>
    </citation>
    <scope>NUCLEOTIDE SEQUENCE [LARGE SCALE GENOMIC DNA]</scope>
    <source>
        <strain evidence="2">TK-2024</strain>
        <tissue evidence="2">Old leaves</tissue>
    </source>
</reference>
<accession>A0ABR2T6X0</accession>
<evidence type="ECO:0000256" key="1">
    <source>
        <dbReference type="SAM" id="MobiDB-lite"/>
    </source>
</evidence>
<dbReference type="EMBL" id="JBBPBN010000008">
    <property type="protein sequence ID" value="KAK9033164.1"/>
    <property type="molecule type" value="Genomic_DNA"/>
</dbReference>
<evidence type="ECO:0000313" key="3">
    <source>
        <dbReference type="Proteomes" id="UP001396334"/>
    </source>
</evidence>
<keyword evidence="3" id="KW-1185">Reference proteome</keyword>
<feature type="region of interest" description="Disordered" evidence="1">
    <location>
        <begin position="80"/>
        <end position="128"/>
    </location>
</feature>
<comment type="caution">
    <text evidence="2">The sequence shown here is derived from an EMBL/GenBank/DDBJ whole genome shotgun (WGS) entry which is preliminary data.</text>
</comment>
<gene>
    <name evidence="2" type="ORF">V6N11_018201</name>
</gene>